<feature type="domain" description="TadE-like" evidence="1">
    <location>
        <begin position="9"/>
        <end position="51"/>
    </location>
</feature>
<dbReference type="EMBL" id="JBFSOO010000003">
    <property type="protein sequence ID" value="MEZ6852817.1"/>
    <property type="molecule type" value="Genomic_DNA"/>
</dbReference>
<dbReference type="RefSeq" id="WP_020002191.1">
    <property type="nucleotide sequence ID" value="NZ_CP192217.1"/>
</dbReference>
<dbReference type="InterPro" id="IPR012495">
    <property type="entry name" value="TadE-like_dom"/>
</dbReference>
<sequence>MKLIHCNKGAVAVEFALVLAFILLPLFLGLVDAGRLMNAQVVINRAAREGAVSVMRGEPYINAVERVITDAGFDAGDLSTSIEVSTDESGATTRILMLSYTLPNFPIFHLPGLSFPDTVTAQATYQLP</sequence>
<evidence type="ECO:0000313" key="5">
    <source>
        <dbReference type="Proteomes" id="UP001568358"/>
    </source>
</evidence>
<dbReference type="Proteomes" id="UP000184001">
    <property type="component" value="Unassembled WGS sequence"/>
</dbReference>
<accession>A0A8G2C8G7</accession>
<dbReference type="Pfam" id="PF07811">
    <property type="entry name" value="TadE"/>
    <property type="match status" value="1"/>
</dbReference>
<comment type="caution">
    <text evidence="3">The sequence shown here is derived from an EMBL/GenBank/DDBJ whole genome shotgun (WGS) entry which is preliminary data.</text>
</comment>
<evidence type="ECO:0000313" key="2">
    <source>
        <dbReference type="EMBL" id="MEZ6852817.1"/>
    </source>
</evidence>
<evidence type="ECO:0000259" key="1">
    <source>
        <dbReference type="Pfam" id="PF07811"/>
    </source>
</evidence>
<dbReference type="AlphaFoldDB" id="A0A8G2C8G7"/>
<keyword evidence="5" id="KW-1185">Reference proteome</keyword>
<name>A0A8G2C8G7_9BACT</name>
<gene>
    <name evidence="2" type="ORF">AB2Z07_04600</name>
    <name evidence="3" type="ORF">SAMN05660830_01076</name>
</gene>
<proteinExistence type="predicted"/>
<dbReference type="Proteomes" id="UP001568358">
    <property type="component" value="Unassembled WGS sequence"/>
</dbReference>
<dbReference type="EMBL" id="FQZR01000002">
    <property type="protein sequence ID" value="SHI81176.1"/>
    <property type="molecule type" value="Genomic_DNA"/>
</dbReference>
<evidence type="ECO:0000313" key="3">
    <source>
        <dbReference type="EMBL" id="SHI81176.1"/>
    </source>
</evidence>
<evidence type="ECO:0000313" key="4">
    <source>
        <dbReference type="Proteomes" id="UP000184001"/>
    </source>
</evidence>
<organism evidence="3 4">
    <name type="scientific">Halodesulfovibrio aestuarii</name>
    <dbReference type="NCBI Taxonomy" id="126333"/>
    <lineage>
        <taxon>Bacteria</taxon>
        <taxon>Pseudomonadati</taxon>
        <taxon>Thermodesulfobacteriota</taxon>
        <taxon>Desulfovibrionia</taxon>
        <taxon>Desulfovibrionales</taxon>
        <taxon>Desulfovibrionaceae</taxon>
        <taxon>Halodesulfovibrio</taxon>
    </lineage>
</organism>
<reference evidence="3 4" key="1">
    <citation type="submission" date="2016-11" db="EMBL/GenBank/DDBJ databases">
        <authorList>
            <person name="Varghese N."/>
            <person name="Submissions S."/>
        </authorList>
    </citation>
    <scope>NUCLEOTIDE SEQUENCE [LARGE SCALE GENOMIC DNA]</scope>
    <source>
        <strain evidence="3 4">DSM 17919</strain>
    </source>
</reference>
<protein>
    <submittedName>
        <fullName evidence="2">TadE family protein</fullName>
    </submittedName>
    <submittedName>
        <fullName evidence="3">TadE-like protein</fullName>
    </submittedName>
</protein>
<reference evidence="2 5" key="2">
    <citation type="submission" date="2024-07" db="EMBL/GenBank/DDBJ databases">
        <title>Active virus-host system and metabolic interactions in a Lokiarchaeon culture.</title>
        <authorList>
            <person name="Ponce Toledo R.I."/>
            <person name="Rodrigues Oliveira T."/>
            <person name="Schleper C."/>
        </authorList>
    </citation>
    <scope>NUCLEOTIDE SEQUENCE [LARGE SCALE GENOMIC DNA]</scope>
    <source>
        <strain evidence="2 5">B35</strain>
    </source>
</reference>